<evidence type="ECO:0000313" key="3">
    <source>
        <dbReference type="Proteomes" id="UP000017559"/>
    </source>
</evidence>
<organism evidence="2 3">
    <name type="scientific">Moniliophthora roreri (strain MCA 2997)</name>
    <name type="common">Cocoa frosty pod rot fungus</name>
    <name type="synonym">Crinipellis roreri</name>
    <dbReference type="NCBI Taxonomy" id="1381753"/>
    <lineage>
        <taxon>Eukaryota</taxon>
        <taxon>Fungi</taxon>
        <taxon>Dikarya</taxon>
        <taxon>Basidiomycota</taxon>
        <taxon>Agaricomycotina</taxon>
        <taxon>Agaricomycetes</taxon>
        <taxon>Agaricomycetidae</taxon>
        <taxon>Agaricales</taxon>
        <taxon>Marasmiineae</taxon>
        <taxon>Marasmiaceae</taxon>
        <taxon>Moniliophthora</taxon>
    </lineage>
</organism>
<name>V2XCV9_MONRO</name>
<dbReference type="STRING" id="1381753.V2XCV9"/>
<evidence type="ECO:0000313" key="2">
    <source>
        <dbReference type="EMBL" id="ESK90636.1"/>
    </source>
</evidence>
<comment type="caution">
    <text evidence="2">The sequence shown here is derived from an EMBL/GenBank/DDBJ whole genome shotgun (WGS) entry which is preliminary data.</text>
</comment>
<protein>
    <submittedName>
        <fullName evidence="2">Uncharacterized protein</fullName>
    </submittedName>
</protein>
<keyword evidence="3" id="KW-1185">Reference proteome</keyword>
<evidence type="ECO:0000256" key="1">
    <source>
        <dbReference type="SAM" id="Coils"/>
    </source>
</evidence>
<gene>
    <name evidence="2" type="ORF">Moror_4205</name>
</gene>
<dbReference type="AlphaFoldDB" id="V2XCV9"/>
<reference evidence="2 3" key="1">
    <citation type="journal article" date="2014" name="BMC Genomics">
        <title>Genome and secretome analysis of the hemibiotrophic fungal pathogen, Moniliophthora roreri, which causes frosty pod rot disease of cacao: mechanisms of the biotrophic and necrotrophic phases.</title>
        <authorList>
            <person name="Meinhardt L.W."/>
            <person name="Costa G.G.L."/>
            <person name="Thomazella D.P.T."/>
            <person name="Teixeira P.J.P.L."/>
            <person name="Carazzolle M.F."/>
            <person name="Schuster S.C."/>
            <person name="Carlson J.E."/>
            <person name="Guiltinan M.J."/>
            <person name="Mieczkowski P."/>
            <person name="Farmer A."/>
            <person name="Ramaraj T."/>
            <person name="Crozier J."/>
            <person name="Davis R.E."/>
            <person name="Shao J."/>
            <person name="Melnick R.L."/>
            <person name="Pereira G.A.G."/>
            <person name="Bailey B.A."/>
        </authorList>
    </citation>
    <scope>NUCLEOTIDE SEQUENCE [LARGE SCALE GENOMIC DNA]</scope>
    <source>
        <strain evidence="2 3">MCA 2997</strain>
    </source>
</reference>
<feature type="coiled-coil region" evidence="1">
    <location>
        <begin position="384"/>
        <end position="510"/>
    </location>
</feature>
<accession>V2XCV9</accession>
<sequence length="618" mass="70063">MDGRRFVPKPRSSTQPRIPFPITIAISTRLCAAYFDSRNPRTSTILKQANMQPRSVLPITAGPIQQSEGPESRAMSVPAQHPLVVQRANGQFIVKEDVFHTWLQRMQQTYTTQIKAMQADIQKLKEECSTTGQQLSAETAKSQKAESENARYKASTTKLEASFRALHTQKAAVERKLVDVTAQSQAEATNHAQTKELLRQARVQLEKRQGKLYEVNTRYEEKTTKHAETRGQLEDSRRSFEETTVKLQAETTDHEITKRMLQETLQNLTDMTAKFNSESASHTQTQKQLAQLQQEQKEFLVAQVDLEEKLAANEDELRSANEALEDTKTALEACLKELKEMKDAFEGKLAIKDNELRSTTKALEDAKASSKESLIAQIELEEKLAAKDDELRSVTEALEDAKARSKELLVAQIGLEEKLAAKEDELRTANETLDVVKANLERDLRSFTDALGEAKVALKTCSEELENMESKKDALTLRVEDALQIQRDLEERLEARDEELRRLKDAQERSPQHSAGEDFEIRLEEEIMRRLQLRLRTTASQKNDYAILQSVVKDLAQARSAFVDDCTSREALVNILDELGMQLTLLSNRKEKEISTTAKKGEVECEEHRNAKRPRASL</sequence>
<dbReference type="EMBL" id="AWSO01000425">
    <property type="protein sequence ID" value="ESK90636.1"/>
    <property type="molecule type" value="Genomic_DNA"/>
</dbReference>
<dbReference type="OrthoDB" id="10628057at2759"/>
<keyword evidence="1" id="KW-0175">Coiled coil</keyword>
<dbReference type="HOGENOM" id="CLU_442178_0_0_1"/>
<dbReference type="Proteomes" id="UP000017559">
    <property type="component" value="Unassembled WGS sequence"/>
</dbReference>
<dbReference type="KEGG" id="mrr:Moror_4205"/>
<feature type="coiled-coil region" evidence="1">
    <location>
        <begin position="107"/>
        <end position="134"/>
    </location>
</feature>
<proteinExistence type="predicted"/>
<feature type="coiled-coil region" evidence="1">
    <location>
        <begin position="289"/>
        <end position="355"/>
    </location>
</feature>